<dbReference type="GeneID" id="34518468"/>
<keyword evidence="3" id="KW-1185">Reference proteome</keyword>
<accession>W6MTI0</accession>
<dbReference type="AlphaFoldDB" id="W6MTI0"/>
<gene>
    <name evidence="2" type="ORF">KUCA_T00001032001</name>
</gene>
<organism evidence="2 3">
    <name type="scientific">Kuraishia capsulata CBS 1993</name>
    <dbReference type="NCBI Taxonomy" id="1382522"/>
    <lineage>
        <taxon>Eukaryota</taxon>
        <taxon>Fungi</taxon>
        <taxon>Dikarya</taxon>
        <taxon>Ascomycota</taxon>
        <taxon>Saccharomycotina</taxon>
        <taxon>Pichiomycetes</taxon>
        <taxon>Pichiales</taxon>
        <taxon>Pichiaceae</taxon>
        <taxon>Kuraishia</taxon>
    </lineage>
</organism>
<dbReference type="EMBL" id="HG793125">
    <property type="protein sequence ID" value="CDK25065.1"/>
    <property type="molecule type" value="Genomic_DNA"/>
</dbReference>
<dbReference type="HOGENOM" id="CLU_1098637_0_0_1"/>
<reference evidence="2" key="2">
    <citation type="submission" date="2014-02" db="EMBL/GenBank/DDBJ databases">
        <title>Complete DNA sequence of /Kuraishia capsulata/ illustrates novel genomic features among budding yeasts (/Saccharomycotina/).</title>
        <authorList>
            <person name="Morales L."/>
            <person name="Noel B."/>
            <person name="Porcel B."/>
            <person name="Marcet-Houben M."/>
            <person name="Hullo M-F."/>
            <person name="Sacerdot C."/>
            <person name="Tekaia F."/>
            <person name="Leh-Louis V."/>
            <person name="Despons L."/>
            <person name="Khanna V."/>
            <person name="Aury J-M."/>
            <person name="Barbe V."/>
            <person name="Couloux A."/>
            <person name="Labadie K."/>
            <person name="Pelletier E."/>
            <person name="Souciet J-L."/>
            <person name="Boekhout T."/>
            <person name="Gabaldon T."/>
            <person name="Wincker P."/>
            <person name="Dujon B."/>
        </authorList>
    </citation>
    <scope>NUCLEOTIDE SEQUENCE</scope>
    <source>
        <strain evidence="2">CBS 1993</strain>
    </source>
</reference>
<sequence>MSENPFEPSETTPLIEESPEAPFVGEHPVNYTSLAGRNSVTEEVLEYYSDDREDQPQEVEREPGPSQTQEVTQEAPQEELRAPQETPQVTTHLRYRRPRTNSQFRYRRPRIPPQSIGIRPVTSVSPLRDPSDASPIIKFNEYKLNPTSSKRYNTNQCQIMIWQNGKSWLYSEKKGCIVGLMDSNGQLFHRVFLGMFPNELNSKMAQGDWHFVMQNEWVKELSSRKIHKPRQRMVHVKGAIKARDIFRIGRPTS</sequence>
<feature type="compositionally biased region" description="Polar residues" evidence="1">
    <location>
        <begin position="30"/>
        <end position="41"/>
    </location>
</feature>
<evidence type="ECO:0000313" key="2">
    <source>
        <dbReference type="EMBL" id="CDK25065.1"/>
    </source>
</evidence>
<dbReference type="Proteomes" id="UP000019384">
    <property type="component" value="Unassembled WGS sequence"/>
</dbReference>
<name>W6MTI0_9ASCO</name>
<proteinExistence type="predicted"/>
<dbReference type="RefSeq" id="XP_022457080.1">
    <property type="nucleotide sequence ID" value="XM_022605631.1"/>
</dbReference>
<reference evidence="2" key="1">
    <citation type="submission" date="2013-12" db="EMBL/GenBank/DDBJ databases">
        <authorList>
            <person name="Genoscope - CEA"/>
        </authorList>
    </citation>
    <scope>NUCLEOTIDE SEQUENCE</scope>
    <source>
        <strain evidence="2">CBS 1993</strain>
    </source>
</reference>
<feature type="compositionally biased region" description="Basic and acidic residues" evidence="1">
    <location>
        <begin position="54"/>
        <end position="63"/>
    </location>
</feature>
<evidence type="ECO:0000313" key="3">
    <source>
        <dbReference type="Proteomes" id="UP000019384"/>
    </source>
</evidence>
<protein>
    <submittedName>
        <fullName evidence="2">Uncharacterized protein</fullName>
    </submittedName>
</protein>
<feature type="compositionally biased region" description="Polar residues" evidence="1">
    <location>
        <begin position="65"/>
        <end position="75"/>
    </location>
</feature>
<evidence type="ECO:0000256" key="1">
    <source>
        <dbReference type="SAM" id="MobiDB-lite"/>
    </source>
</evidence>
<feature type="region of interest" description="Disordered" evidence="1">
    <location>
        <begin position="1"/>
        <end position="100"/>
    </location>
</feature>